<accession>A0A8S9A399</accession>
<gene>
    <name evidence="2" type="ORF">SMACR_01668</name>
</gene>
<feature type="region of interest" description="Disordered" evidence="1">
    <location>
        <begin position="166"/>
        <end position="203"/>
    </location>
</feature>
<feature type="compositionally biased region" description="Basic and acidic residues" evidence="1">
    <location>
        <begin position="678"/>
        <end position="693"/>
    </location>
</feature>
<feature type="region of interest" description="Disordered" evidence="1">
    <location>
        <begin position="772"/>
        <end position="866"/>
    </location>
</feature>
<comment type="caution">
    <text evidence="2">The sequence shown here is derived from an EMBL/GenBank/DDBJ whole genome shotgun (WGS) entry which is preliminary data.</text>
</comment>
<feature type="compositionally biased region" description="Acidic residues" evidence="1">
    <location>
        <begin position="190"/>
        <end position="199"/>
    </location>
</feature>
<dbReference type="AlphaFoldDB" id="A0A8S9A399"/>
<dbReference type="EMBL" id="NMPR01000008">
    <property type="protein sequence ID" value="KAA8635926.1"/>
    <property type="molecule type" value="Genomic_DNA"/>
</dbReference>
<organism evidence="2 3">
    <name type="scientific">Sordaria macrospora</name>
    <dbReference type="NCBI Taxonomy" id="5147"/>
    <lineage>
        <taxon>Eukaryota</taxon>
        <taxon>Fungi</taxon>
        <taxon>Dikarya</taxon>
        <taxon>Ascomycota</taxon>
        <taxon>Pezizomycotina</taxon>
        <taxon>Sordariomycetes</taxon>
        <taxon>Sordariomycetidae</taxon>
        <taxon>Sordariales</taxon>
        <taxon>Sordariaceae</taxon>
        <taxon>Sordaria</taxon>
    </lineage>
</organism>
<evidence type="ECO:0000313" key="2">
    <source>
        <dbReference type="EMBL" id="KAA8635926.1"/>
    </source>
</evidence>
<dbReference type="Proteomes" id="UP000433876">
    <property type="component" value="Unassembled WGS sequence"/>
</dbReference>
<evidence type="ECO:0000256" key="1">
    <source>
        <dbReference type="SAM" id="MobiDB-lite"/>
    </source>
</evidence>
<evidence type="ECO:0000313" key="3">
    <source>
        <dbReference type="Proteomes" id="UP000433876"/>
    </source>
</evidence>
<feature type="compositionally biased region" description="Basic and acidic residues" evidence="1">
    <location>
        <begin position="170"/>
        <end position="189"/>
    </location>
</feature>
<feature type="compositionally biased region" description="Acidic residues" evidence="1">
    <location>
        <begin position="108"/>
        <end position="118"/>
    </location>
</feature>
<protein>
    <submittedName>
        <fullName evidence="2">Uncharacterized protein</fullName>
    </submittedName>
</protein>
<feature type="compositionally biased region" description="Basic and acidic residues" evidence="1">
    <location>
        <begin position="799"/>
        <end position="808"/>
    </location>
</feature>
<sequence length="866" mass="95540">MSGPIFASPQNVTRTAHRLGTLCELMIQSGFRFYAVEDANQVFISWVKAFHRQELNPEDNNDDEDEGWGVTWEDPDQEHDVGTLLALVMGEINAEMADWILWEPGSSDSEDSLDSEDSTDNKSTDELKDKPAKDSVDKPIEESTDKTARESTDMPMEELMKPLVSQHQAECTEHPVEKSTDKPADKPADESIDESTDELSDSKIDDRIFHAAAESLKHLSEQELQDLSEDYYVDPQLKKLLELRRGNAHSRKGKEKACPRYPYAENLTFKTVDGISEFVNAPQLLLIPRVETLGQMSKEEYLEVVNTRTTKADPAEKMMKRPIWLRAASRMGISRQNLDVSQPATILKLRQVAKVREELNQSSTARAIYNRTPLSKPAGVTNLPGLFQPHRSPLPRGRSPLPAESPTIAESISSFAAAITVIDASVDLEPVEVSIIVPDVSDEPAEASVIVPNSSAKLAEAPERGLESLQSLASPRSPAIVESSKTAKLGKITEQAMSVQYLKYSGATQKLPRFPKIAESRKPVEFTKLPESLKSVEGFRRPVGFASYQKPLQSPNTQNTPAEFGAHRTDFRSTIDALELARSEFERILDHTIDSLTQGVQELRKKAKVVDAVAVQAPKSAGLLEPAEIFPSLEVMHPAKSLMPAKASKVAETPKPAGVSRNIRFQKSPEALMPPRSRFAESSRSEEHDEMFPTHDISLASKAKRRSSVYTQEPMEVKRRGQVGQPSESPRFKMLNDEEDDVWPSTEGEADAPLNVAPLSLVDHALASATLSSAAVIGSPPSPNARGKAKKRTPPPADDTSKVKRRGEVGGPSESPKFGKVYSDGEDRTTLYEEDDDARTDSRLETVELEAGSPPKLTPDTDDEEE</sequence>
<feature type="region of interest" description="Disordered" evidence="1">
    <location>
        <begin position="56"/>
        <end position="76"/>
    </location>
</feature>
<feature type="region of interest" description="Disordered" evidence="1">
    <location>
        <begin position="104"/>
        <end position="154"/>
    </location>
</feature>
<feature type="region of interest" description="Disordered" evidence="1">
    <location>
        <begin position="669"/>
        <end position="751"/>
    </location>
</feature>
<feature type="compositionally biased region" description="Basic and acidic residues" evidence="1">
    <location>
        <begin position="119"/>
        <end position="152"/>
    </location>
</feature>
<reference evidence="2 3" key="1">
    <citation type="submission" date="2017-07" db="EMBL/GenBank/DDBJ databases">
        <title>Genome sequence of the Sordaria macrospora wild type strain R19027.</title>
        <authorList>
            <person name="Nowrousian M."/>
            <person name="Teichert I."/>
            <person name="Kueck U."/>
        </authorList>
    </citation>
    <scope>NUCLEOTIDE SEQUENCE [LARGE SCALE GENOMIC DNA]</scope>
    <source>
        <strain evidence="2 3">R19027</strain>
        <tissue evidence="2">Mycelium</tissue>
    </source>
</reference>
<dbReference type="VEuPathDB" id="FungiDB:SMAC_01668"/>
<name>A0A8S9A399_SORMA</name>
<dbReference type="OMA" id="KRDEPPG"/>
<proteinExistence type="predicted"/>